<reference evidence="1" key="1">
    <citation type="journal article" date="2021" name="mSystems">
        <title>Bacteria and Archaea Synergistically Convert Glycine Betaine to Biogenic Methane in the Formosa Cold Seep of the South China Sea.</title>
        <authorList>
            <person name="Li L."/>
            <person name="Zhang W."/>
            <person name="Zhang S."/>
            <person name="Song L."/>
            <person name="Sun Q."/>
            <person name="Zhang H."/>
            <person name="Xiang H."/>
            <person name="Dong X."/>
        </authorList>
    </citation>
    <scope>NUCLEOTIDE SEQUENCE</scope>
    <source>
        <strain evidence="1">LLY</strain>
    </source>
</reference>
<name>A0A9E4ZDN5_9EURY</name>
<dbReference type="PIRSF" id="PIRSF021940">
    <property type="entry name" value="UCP021940"/>
    <property type="match status" value="1"/>
</dbReference>
<dbReference type="Pfam" id="PF09974">
    <property type="entry name" value="DUF2209"/>
    <property type="match status" value="1"/>
</dbReference>
<keyword evidence="2" id="KW-1185">Reference proteome</keyword>
<dbReference type="Proteomes" id="UP001056766">
    <property type="component" value="Unassembled WGS sequence"/>
</dbReference>
<gene>
    <name evidence="1" type="ORF">KDK67_02430</name>
</gene>
<dbReference type="RefSeq" id="WP_250867247.1">
    <property type="nucleotide sequence ID" value="NZ_JAGSOI010000005.1"/>
</dbReference>
<sequence>MFPIIAVDISGRHKIKDGYYMVCAAVAMEVSASHIESISQIAIKPFLSPDPPDVLDIVSIIELTVSEIDFPGSIIVEKGDLYNRPEWMSKKMFSRDIKYQESLSERLAIEFAHHISLSSRKLLMKELDIE</sequence>
<reference evidence="1" key="2">
    <citation type="submission" date="2021-04" db="EMBL/GenBank/DDBJ databases">
        <authorList>
            <person name="Dong X."/>
        </authorList>
    </citation>
    <scope>NUCLEOTIDE SEQUENCE</scope>
    <source>
        <strain evidence="1">LLY</strain>
    </source>
</reference>
<dbReference type="InterPro" id="IPR014514">
    <property type="entry name" value="UCP021940"/>
</dbReference>
<dbReference type="EMBL" id="JAGSOI010000005">
    <property type="protein sequence ID" value="MCM1985877.1"/>
    <property type="molecule type" value="Genomic_DNA"/>
</dbReference>
<proteinExistence type="predicted"/>
<organism evidence="1 2">
    <name type="scientific">Methanococcoides seepicolus</name>
    <dbReference type="NCBI Taxonomy" id="2828780"/>
    <lineage>
        <taxon>Archaea</taxon>
        <taxon>Methanobacteriati</taxon>
        <taxon>Methanobacteriota</taxon>
        <taxon>Stenosarchaea group</taxon>
        <taxon>Methanomicrobia</taxon>
        <taxon>Methanosarcinales</taxon>
        <taxon>Methanosarcinaceae</taxon>
        <taxon>Methanococcoides</taxon>
    </lineage>
</organism>
<comment type="caution">
    <text evidence="1">The sequence shown here is derived from an EMBL/GenBank/DDBJ whole genome shotgun (WGS) entry which is preliminary data.</text>
</comment>
<accession>A0A9E4ZDN5</accession>
<evidence type="ECO:0000313" key="1">
    <source>
        <dbReference type="EMBL" id="MCM1985877.1"/>
    </source>
</evidence>
<protein>
    <submittedName>
        <fullName evidence="1">DUF2209 domain-containing protein</fullName>
    </submittedName>
</protein>
<evidence type="ECO:0000313" key="2">
    <source>
        <dbReference type="Proteomes" id="UP001056766"/>
    </source>
</evidence>
<dbReference type="AlphaFoldDB" id="A0A9E4ZDN5"/>